<dbReference type="eggNOG" id="ENOG502RS21">
    <property type="taxonomic scope" value="Eukaryota"/>
</dbReference>
<feature type="transmembrane region" description="Helical" evidence="7">
    <location>
        <begin position="165"/>
        <end position="184"/>
    </location>
</feature>
<dbReference type="PANTHER" id="PTHR33048">
    <property type="entry name" value="PTH11-LIKE INTEGRAL MEMBRANE PROTEIN (AFU_ORTHOLOGUE AFUA_5G11245)"/>
    <property type="match status" value="1"/>
</dbReference>
<feature type="region of interest" description="Disordered" evidence="6">
    <location>
        <begin position="281"/>
        <end position="329"/>
    </location>
</feature>
<evidence type="ECO:0000313" key="10">
    <source>
        <dbReference type="Proteomes" id="UP000002668"/>
    </source>
</evidence>
<evidence type="ECO:0000256" key="4">
    <source>
        <dbReference type="ARBA" id="ARBA00023136"/>
    </source>
</evidence>
<feature type="compositionally biased region" description="Polar residues" evidence="6">
    <location>
        <begin position="284"/>
        <end position="305"/>
    </location>
</feature>
<keyword evidence="4 7" id="KW-0472">Membrane</keyword>
<evidence type="ECO:0000256" key="7">
    <source>
        <dbReference type="SAM" id="Phobius"/>
    </source>
</evidence>
<evidence type="ECO:0000256" key="6">
    <source>
        <dbReference type="SAM" id="MobiDB-lite"/>
    </source>
</evidence>
<comment type="similarity">
    <text evidence="5">Belongs to the SAT4 family.</text>
</comment>
<evidence type="ECO:0000256" key="1">
    <source>
        <dbReference type="ARBA" id="ARBA00004141"/>
    </source>
</evidence>
<evidence type="ECO:0000256" key="2">
    <source>
        <dbReference type="ARBA" id="ARBA00022692"/>
    </source>
</evidence>
<feature type="compositionally biased region" description="Basic and acidic residues" evidence="6">
    <location>
        <begin position="307"/>
        <end position="317"/>
    </location>
</feature>
<feature type="transmembrane region" description="Helical" evidence="7">
    <location>
        <begin position="234"/>
        <end position="257"/>
    </location>
</feature>
<dbReference type="HOGENOM" id="CLU_028200_3_4_1"/>
<dbReference type="AlphaFoldDB" id="E5A779"/>
<feature type="transmembrane region" description="Helical" evidence="7">
    <location>
        <begin position="19"/>
        <end position="37"/>
    </location>
</feature>
<name>E5A779_LEPMJ</name>
<accession>E5A779</accession>
<dbReference type="InterPro" id="IPR049326">
    <property type="entry name" value="Rhodopsin_dom_fungi"/>
</dbReference>
<keyword evidence="10" id="KW-1185">Reference proteome</keyword>
<feature type="region of interest" description="Disordered" evidence="6">
    <location>
        <begin position="368"/>
        <end position="424"/>
    </location>
</feature>
<protein>
    <recommendedName>
        <fullName evidence="8">Rhodopsin domain-containing protein</fullName>
    </recommendedName>
</protein>
<organism evidence="9 10">
    <name type="scientific">Leptosphaeria maculans (strain JN3 / isolate v23.1.3 / race Av1-4-5-6-7-8)</name>
    <name type="common">Blackleg fungus</name>
    <name type="synonym">Phoma lingam</name>
    <dbReference type="NCBI Taxonomy" id="985895"/>
    <lineage>
        <taxon>Eukaryota</taxon>
        <taxon>Fungi</taxon>
        <taxon>Dikarya</taxon>
        <taxon>Ascomycota</taxon>
        <taxon>Pezizomycotina</taxon>
        <taxon>Dothideomycetes</taxon>
        <taxon>Pleosporomycetidae</taxon>
        <taxon>Pleosporales</taxon>
        <taxon>Pleosporineae</taxon>
        <taxon>Leptosphaeriaceae</taxon>
        <taxon>Plenodomus</taxon>
        <taxon>Plenodomus lingam/Leptosphaeria maculans species complex</taxon>
    </lineage>
</organism>
<comment type="subcellular location">
    <subcellularLocation>
        <location evidence="1">Membrane</location>
        <topology evidence="1">Multi-pass membrane protein</topology>
    </subcellularLocation>
</comment>
<evidence type="ECO:0000259" key="8">
    <source>
        <dbReference type="Pfam" id="PF20684"/>
    </source>
</evidence>
<evidence type="ECO:0000313" key="9">
    <source>
        <dbReference type="EMBL" id="CBX99474.1"/>
    </source>
</evidence>
<dbReference type="Pfam" id="PF20684">
    <property type="entry name" value="Fung_rhodopsin"/>
    <property type="match status" value="1"/>
</dbReference>
<dbReference type="InParanoid" id="E5A779"/>
<dbReference type="EMBL" id="FP929136">
    <property type="protein sequence ID" value="CBX99474.1"/>
    <property type="molecule type" value="Genomic_DNA"/>
</dbReference>
<evidence type="ECO:0000256" key="5">
    <source>
        <dbReference type="ARBA" id="ARBA00038359"/>
    </source>
</evidence>
<feature type="transmembrane region" description="Helical" evidence="7">
    <location>
        <begin position="112"/>
        <end position="133"/>
    </location>
</feature>
<feature type="domain" description="Rhodopsin" evidence="8">
    <location>
        <begin position="41"/>
        <end position="258"/>
    </location>
</feature>
<dbReference type="InterPro" id="IPR052337">
    <property type="entry name" value="SAT4-like"/>
</dbReference>
<feature type="transmembrane region" description="Helical" evidence="7">
    <location>
        <begin position="196"/>
        <end position="214"/>
    </location>
</feature>
<proteinExistence type="inferred from homology"/>
<evidence type="ECO:0000256" key="3">
    <source>
        <dbReference type="ARBA" id="ARBA00022989"/>
    </source>
</evidence>
<dbReference type="VEuPathDB" id="FungiDB:LEMA_P087130.1"/>
<dbReference type="Proteomes" id="UP000002668">
    <property type="component" value="Genome"/>
</dbReference>
<sequence length="424" mass="47655">MATHSSTELSQSGKTQERITIAFLVLAWFFILLRIWTRTIVISNFGWVYCAATLYIEANGGGTHITDVSHLQLLTKWVVVSEALYVMAMMTLKISLGIFFARIVIKPWHFMLIYITVGVNIISSTASFFYVLFRCGTELNNYVLRQIQDKCTAQPLDLFMAYQSASFITLTDLIFLVLPLIILWNANMDRKSKISIGFILCLAALGCICSIIRFRYVRGLTEIDGFFWNAVNISIWSTIEAGASLVAGCLATLRPFLKCSIKLVRERISIGKSITKAVSKSVRSESSTNQSSKATSTPKLKTIISSPKREEERDNRNRSGTMDTDDPEFMDFLALPGDEIIPLEDLPGRERRSTELILNKGDNERDMEFSWPLGPDAVGEEPKERRRKTARASWSMIRGSSRAAEEPRSEPLSAGARDDKVDEV</sequence>
<dbReference type="OrthoDB" id="4682787at2759"/>
<keyword evidence="2 7" id="KW-0812">Transmembrane</keyword>
<dbReference type="GO" id="GO:0016020">
    <property type="term" value="C:membrane"/>
    <property type="evidence" value="ECO:0007669"/>
    <property type="project" value="UniProtKB-SubCell"/>
</dbReference>
<dbReference type="PANTHER" id="PTHR33048:SF96">
    <property type="entry name" value="INTEGRAL MEMBRANE PROTEIN"/>
    <property type="match status" value="1"/>
</dbReference>
<gene>
    <name evidence="9" type="ORF">LEMA_P087130.1</name>
</gene>
<keyword evidence="3 7" id="KW-1133">Transmembrane helix</keyword>
<feature type="transmembrane region" description="Helical" evidence="7">
    <location>
        <begin position="83"/>
        <end position="105"/>
    </location>
</feature>
<reference evidence="10" key="1">
    <citation type="journal article" date="2011" name="Nat. Commun.">
        <title>Effector diversification within compartments of the Leptosphaeria maculans genome affected by Repeat-Induced Point mutations.</title>
        <authorList>
            <person name="Rouxel T."/>
            <person name="Grandaubert J."/>
            <person name="Hane J.K."/>
            <person name="Hoede C."/>
            <person name="van de Wouw A.P."/>
            <person name="Couloux A."/>
            <person name="Dominguez V."/>
            <person name="Anthouard V."/>
            <person name="Bally P."/>
            <person name="Bourras S."/>
            <person name="Cozijnsen A.J."/>
            <person name="Ciuffetti L.M."/>
            <person name="Degrave A."/>
            <person name="Dilmaghani A."/>
            <person name="Duret L."/>
            <person name="Fudal I."/>
            <person name="Goodwin S.B."/>
            <person name="Gout L."/>
            <person name="Glaser N."/>
            <person name="Linglin J."/>
            <person name="Kema G.H.J."/>
            <person name="Lapalu N."/>
            <person name="Lawrence C.B."/>
            <person name="May K."/>
            <person name="Meyer M."/>
            <person name="Ollivier B."/>
            <person name="Poulain J."/>
            <person name="Schoch C.L."/>
            <person name="Simon A."/>
            <person name="Spatafora J.W."/>
            <person name="Stachowiak A."/>
            <person name="Turgeon B.G."/>
            <person name="Tyler B.M."/>
            <person name="Vincent D."/>
            <person name="Weissenbach J."/>
            <person name="Amselem J."/>
            <person name="Quesneville H."/>
            <person name="Oliver R.P."/>
            <person name="Wincker P."/>
            <person name="Balesdent M.-H."/>
            <person name="Howlett B.J."/>
        </authorList>
    </citation>
    <scope>NUCLEOTIDE SEQUENCE [LARGE SCALE GENOMIC DNA]</scope>
    <source>
        <strain evidence="10">JN3 / isolate v23.1.3 / race Av1-4-5-6-7-8</strain>
    </source>
</reference>
<dbReference type="OMA" id="WTRTIVI"/>